<gene>
    <name evidence="2" type="ORF">ACFOUP_03700</name>
</gene>
<protein>
    <recommendedName>
        <fullName evidence="4">SprT-like family protein</fullName>
    </recommendedName>
</protein>
<keyword evidence="3" id="KW-1185">Reference proteome</keyword>
<evidence type="ECO:0000313" key="3">
    <source>
        <dbReference type="Proteomes" id="UP001595766"/>
    </source>
</evidence>
<accession>A0ABV8EHI2</accession>
<sequence>MVKKIWLAVVLLIAVSCLDQQENLQLTELDQLKTIELKNWFETNKAELLAKEQVHNARMIDKNLILPFFEKEPDWSKFSEYYFPDGRKVYEINISQQSGIMPTEFHQQYGDRSDELIEETMLFVEKNDGTDGYAILTARYFSYGEKSKGMTYHKIPKNWSGRIDMFSYGEKHLIGFEVEKGRLSKHFYYQTEEPEKSNHTANLYMTYNCSGYWFDFPFHGFGEGHVNSLQSIWVNSCTSSFINYGEGQNINSPMPSSSAPSGNGRPNPEFGGGSGTGNNYPFPGFDVQIDMNGLTNCHQLLINTLIGSTKEEFKKIFEKFEGNSLLVDMNFNVKFKYVNSGTATAWTHPQIQNNAAVINIHQGNNAGATDLSIARTIMHEMLHAYLLFIEKFPQSDRSLNGLLNAYLDKYNVSGNVNYNAAHHNLFVEGAFINDIAEELKTFASSLNYPQSLLNDEQFFKDMAWGGLQDTDVYQQMTSAERDRISRRYYAERNGITYQGTAPKGDKACQ</sequence>
<comment type="caution">
    <text evidence="2">The sequence shown here is derived from an EMBL/GenBank/DDBJ whole genome shotgun (WGS) entry which is preliminary data.</text>
</comment>
<evidence type="ECO:0000256" key="1">
    <source>
        <dbReference type="SAM" id="MobiDB-lite"/>
    </source>
</evidence>
<proteinExistence type="predicted"/>
<feature type="compositionally biased region" description="Polar residues" evidence="1">
    <location>
        <begin position="251"/>
        <end position="261"/>
    </location>
</feature>
<organism evidence="2 3">
    <name type="scientific">Belliella kenyensis</name>
    <dbReference type="NCBI Taxonomy" id="1472724"/>
    <lineage>
        <taxon>Bacteria</taxon>
        <taxon>Pseudomonadati</taxon>
        <taxon>Bacteroidota</taxon>
        <taxon>Cytophagia</taxon>
        <taxon>Cytophagales</taxon>
        <taxon>Cyclobacteriaceae</taxon>
        <taxon>Belliella</taxon>
    </lineage>
</organism>
<evidence type="ECO:0000313" key="2">
    <source>
        <dbReference type="EMBL" id="MFC3975474.1"/>
    </source>
</evidence>
<feature type="region of interest" description="Disordered" evidence="1">
    <location>
        <begin position="251"/>
        <end position="275"/>
    </location>
</feature>
<dbReference type="Proteomes" id="UP001595766">
    <property type="component" value="Unassembled WGS sequence"/>
</dbReference>
<dbReference type="RefSeq" id="WP_241297512.1">
    <property type="nucleotide sequence ID" value="NZ_JAKZGR010000022.1"/>
</dbReference>
<name>A0ABV8EHI2_9BACT</name>
<reference evidence="3" key="1">
    <citation type="journal article" date="2019" name="Int. J. Syst. Evol. Microbiol.">
        <title>The Global Catalogue of Microorganisms (GCM) 10K type strain sequencing project: providing services to taxonomists for standard genome sequencing and annotation.</title>
        <authorList>
            <consortium name="The Broad Institute Genomics Platform"/>
            <consortium name="The Broad Institute Genome Sequencing Center for Infectious Disease"/>
            <person name="Wu L."/>
            <person name="Ma J."/>
        </authorList>
    </citation>
    <scope>NUCLEOTIDE SEQUENCE [LARGE SCALE GENOMIC DNA]</scope>
    <source>
        <strain evidence="3">CECT 8551</strain>
    </source>
</reference>
<dbReference type="PROSITE" id="PS51257">
    <property type="entry name" value="PROKAR_LIPOPROTEIN"/>
    <property type="match status" value="1"/>
</dbReference>
<dbReference type="EMBL" id="JBHSAV010000005">
    <property type="protein sequence ID" value="MFC3975474.1"/>
    <property type="molecule type" value="Genomic_DNA"/>
</dbReference>
<evidence type="ECO:0008006" key="4">
    <source>
        <dbReference type="Google" id="ProtNLM"/>
    </source>
</evidence>